<dbReference type="InterPro" id="IPR056168">
    <property type="entry name" value="TPR_IF140/IFT172/WDR19"/>
</dbReference>
<keyword evidence="12" id="KW-1185">Reference proteome</keyword>
<dbReference type="AlphaFoldDB" id="A0A0T6AZ20"/>
<evidence type="ECO:0000256" key="3">
    <source>
        <dbReference type="ARBA" id="ARBA00022737"/>
    </source>
</evidence>
<evidence type="ECO:0000313" key="12">
    <source>
        <dbReference type="Proteomes" id="UP000051574"/>
    </source>
</evidence>
<sequence>MTLYFESPVHFTESNTISTNGIWHSNSPLLAVASYSQERGGFVTIFDELGEPIPDVTFPSHPVSQVTALAWHPEKKLLVTGWENGELRTWNDSNTDFISINGPHKAPVTLLEFSEKGSRLVSSDSTGNLVGWKVENKDQIVTAFHHDLKECITHLTFRLTVKNLNFDIEGLAKAAVNGDEQALDIFSNWRPKTTARKFKVQEGNDNLCFYVGTQEGTIYYINQVGACAEVLNTEGIPLSYMLYHPTRDIVVIMMEGLTVGTFSVEPQGHLTELAKVKLSGRIQSMRSSNGQGLAWAGNNCLAILTGDLTVRIWDIETNDNYVLPVMMKSYANDKKDKNRQVNEMFTCLSFCQASLTLCAGTNIGRLYFWLKKINKSIYVENPEDAWELSNINVVSGTIKQLMWGSVNLRLPLLCVNCVTKVYIMKEQSLCTCYSEKVWAIQRNANQVLLQTEDSEHLLNLDMQVSDMTINENYIVFTNGRSIAAYEIAWKLTSDNKFELNTNLSQGTEKTSKISTNIAGTFSKDNDAVMLYERNILTLFPSGITMHSLNGAIITTIPVLQAEGEPIGMDVCGSYLTVFTIDGFLKLYDLSDRDPKLITSSYNLYDMCSDFGEIIQAKSNSSGTKVGLTIAAANLIPDGKLYIWDVEKDKLLSYDFKKKRRSFDYEDDAMEIGDSNSDETKAIYDKICTNRIPLSIHWDTYDSRLLVCNARKMKIASKSKSLVNLYGASSVDLENEDHVIVTMFISPEYGIRIHDIKAVAPEARLLALSTPYIVILKKLDIIREVMNDFIGLERCNKATKEAVLEFSYNLSLGNMDTAFKAIKLVQSTGVWNSLARMCVKTKKLDVAGVCLGHMGNARAARALRQAMVDTSLPQEAKLAVLAIQLNMLVGTCKC</sequence>
<evidence type="ECO:0000256" key="2">
    <source>
        <dbReference type="ARBA" id="ARBA00022574"/>
    </source>
</evidence>
<dbReference type="InterPro" id="IPR015943">
    <property type="entry name" value="WD40/YVTN_repeat-like_dom_sf"/>
</dbReference>
<keyword evidence="6" id="KW-0966">Cell projection</keyword>
<evidence type="ECO:0000256" key="5">
    <source>
        <dbReference type="ARBA" id="ARBA00023069"/>
    </source>
</evidence>
<protein>
    <submittedName>
        <fullName evidence="11">Uncharacterized protein</fullName>
    </submittedName>
</protein>
<dbReference type="GO" id="GO:0036064">
    <property type="term" value="C:ciliary basal body"/>
    <property type="evidence" value="ECO:0007669"/>
    <property type="project" value="TreeGrafter"/>
</dbReference>
<dbReference type="EMBL" id="LJIG01022489">
    <property type="protein sequence ID" value="KRT80306.1"/>
    <property type="molecule type" value="Genomic_DNA"/>
</dbReference>
<organism evidence="11 12">
    <name type="scientific">Oryctes borbonicus</name>
    <dbReference type="NCBI Taxonomy" id="1629725"/>
    <lineage>
        <taxon>Eukaryota</taxon>
        <taxon>Metazoa</taxon>
        <taxon>Ecdysozoa</taxon>
        <taxon>Arthropoda</taxon>
        <taxon>Hexapoda</taxon>
        <taxon>Insecta</taxon>
        <taxon>Pterygota</taxon>
        <taxon>Neoptera</taxon>
        <taxon>Endopterygota</taxon>
        <taxon>Coleoptera</taxon>
        <taxon>Polyphaga</taxon>
        <taxon>Scarabaeiformia</taxon>
        <taxon>Scarabaeidae</taxon>
        <taxon>Dynastinae</taxon>
        <taxon>Oryctes</taxon>
    </lineage>
</organism>
<evidence type="ECO:0000256" key="6">
    <source>
        <dbReference type="ARBA" id="ARBA00023273"/>
    </source>
</evidence>
<evidence type="ECO:0000259" key="10">
    <source>
        <dbReference type="Pfam" id="PF24762"/>
    </source>
</evidence>
<comment type="subcellular location">
    <subcellularLocation>
        <location evidence="1">Cell projection</location>
        <location evidence="1">Cilium</location>
    </subcellularLocation>
</comment>
<evidence type="ECO:0000256" key="7">
    <source>
        <dbReference type="PROSITE-ProRule" id="PRU00221"/>
    </source>
</evidence>
<feature type="repeat" description="WD" evidence="7">
    <location>
        <begin position="66"/>
        <end position="91"/>
    </location>
</feature>
<feature type="domain" description="IFT140 second beta-propeller" evidence="9">
    <location>
        <begin position="436"/>
        <end position="777"/>
    </location>
</feature>
<dbReference type="PROSITE" id="PS50082">
    <property type="entry name" value="WD_REPEATS_2"/>
    <property type="match status" value="2"/>
</dbReference>
<comment type="caution">
    <text evidence="11">The sequence shown here is derived from an EMBL/GenBank/DDBJ whole genome shotgun (WGS) entry which is preliminary data.</text>
</comment>
<dbReference type="InterPro" id="IPR036322">
    <property type="entry name" value="WD40_repeat_dom_sf"/>
</dbReference>
<dbReference type="GO" id="GO:0005930">
    <property type="term" value="C:axoneme"/>
    <property type="evidence" value="ECO:0007669"/>
    <property type="project" value="TreeGrafter"/>
</dbReference>
<evidence type="ECO:0000259" key="9">
    <source>
        <dbReference type="Pfam" id="PF23385"/>
    </source>
</evidence>
<dbReference type="Pfam" id="PF24762">
    <property type="entry name" value="TPR_IF140-IFT172"/>
    <property type="match status" value="1"/>
</dbReference>
<accession>A0A0T6AZ20</accession>
<feature type="repeat" description="WD" evidence="7">
    <location>
        <begin position="101"/>
        <end position="142"/>
    </location>
</feature>
<dbReference type="SUPFAM" id="SSF50998">
    <property type="entry name" value="Quinoprotein alcohol dehydrogenase-like"/>
    <property type="match status" value="1"/>
</dbReference>
<dbReference type="PANTHER" id="PTHR15722">
    <property type="entry name" value="IFT140/172-RELATED"/>
    <property type="match status" value="1"/>
</dbReference>
<feature type="domain" description="IFT140 first beta-propeller" evidence="8">
    <location>
        <begin position="3"/>
        <end position="427"/>
    </location>
</feature>
<feature type="domain" description="IF140/IFT172/WDR19 TPR" evidence="10">
    <location>
        <begin position="812"/>
        <end position="887"/>
    </location>
</feature>
<name>A0A0T6AZ20_9SCAR</name>
<evidence type="ECO:0000256" key="1">
    <source>
        <dbReference type="ARBA" id="ARBA00004138"/>
    </source>
</evidence>
<dbReference type="OrthoDB" id="10258787at2759"/>
<dbReference type="SMART" id="SM00320">
    <property type="entry name" value="WD40"/>
    <property type="match status" value="3"/>
</dbReference>
<keyword evidence="4" id="KW-0802">TPR repeat</keyword>
<dbReference type="InterPro" id="IPR011047">
    <property type="entry name" value="Quinoprotein_ADH-like_sf"/>
</dbReference>
<dbReference type="InterPro" id="IPR001680">
    <property type="entry name" value="WD40_rpt"/>
</dbReference>
<gene>
    <name evidence="11" type="ORF">AMK59_8792</name>
</gene>
<keyword evidence="3" id="KW-0677">Repeat</keyword>
<dbReference type="SUPFAM" id="SSF50978">
    <property type="entry name" value="WD40 repeat-like"/>
    <property type="match status" value="1"/>
</dbReference>
<evidence type="ECO:0000259" key="8">
    <source>
        <dbReference type="Pfam" id="PF23383"/>
    </source>
</evidence>
<dbReference type="Pfam" id="PF23385">
    <property type="entry name" value="Beta-prop_IFT140_2nd"/>
    <property type="match status" value="1"/>
</dbReference>
<dbReference type="Pfam" id="PF23383">
    <property type="entry name" value="Beta-prop_IFT140_1st"/>
    <property type="match status" value="1"/>
</dbReference>
<evidence type="ECO:0000256" key="4">
    <source>
        <dbReference type="ARBA" id="ARBA00022803"/>
    </source>
</evidence>
<dbReference type="Gene3D" id="1.25.40.470">
    <property type="match status" value="1"/>
</dbReference>
<dbReference type="PANTHER" id="PTHR15722:SF7">
    <property type="entry name" value="INTRAFLAGELLAR TRANSPORT PROTEIN 140 HOMOLOG"/>
    <property type="match status" value="1"/>
</dbReference>
<reference evidence="11 12" key="1">
    <citation type="submission" date="2015-09" db="EMBL/GenBank/DDBJ databases">
        <title>Draft genome of the scarab beetle Oryctes borbonicus.</title>
        <authorList>
            <person name="Meyer J.M."/>
            <person name="Markov G.V."/>
            <person name="Baskaran P."/>
            <person name="Herrmann M."/>
            <person name="Sommer R.J."/>
            <person name="Roedelsperger C."/>
        </authorList>
    </citation>
    <scope>NUCLEOTIDE SEQUENCE [LARGE SCALE GENOMIC DNA]</scope>
    <source>
        <strain evidence="11">OB123</strain>
        <tissue evidence="11">Whole animal</tissue>
    </source>
</reference>
<keyword evidence="5" id="KW-0969">Cilium</keyword>
<evidence type="ECO:0000313" key="11">
    <source>
        <dbReference type="EMBL" id="KRT80306.1"/>
    </source>
</evidence>
<dbReference type="InterPro" id="IPR056155">
    <property type="entry name" value="Beta-prop_IFT140_2nd"/>
</dbReference>
<dbReference type="Gene3D" id="2.130.10.10">
    <property type="entry name" value="YVTN repeat-like/Quinoprotein amine dehydrogenase"/>
    <property type="match status" value="2"/>
</dbReference>
<dbReference type="GO" id="GO:0030991">
    <property type="term" value="C:intraciliary transport particle A"/>
    <property type="evidence" value="ECO:0007669"/>
    <property type="project" value="TreeGrafter"/>
</dbReference>
<dbReference type="GO" id="GO:0035721">
    <property type="term" value="P:intraciliary retrograde transport"/>
    <property type="evidence" value="ECO:0007669"/>
    <property type="project" value="TreeGrafter"/>
</dbReference>
<dbReference type="InterPro" id="IPR056154">
    <property type="entry name" value="Beta-prop_IFT140_1st"/>
</dbReference>
<dbReference type="Proteomes" id="UP000051574">
    <property type="component" value="Unassembled WGS sequence"/>
</dbReference>
<proteinExistence type="predicted"/>
<keyword evidence="2 7" id="KW-0853">WD repeat</keyword>